<dbReference type="GO" id="GO:0008409">
    <property type="term" value="F:5'-3' exonuclease activity"/>
    <property type="evidence" value="ECO:0007669"/>
    <property type="project" value="InterPro"/>
</dbReference>
<dbReference type="PANTHER" id="PTHR30255">
    <property type="entry name" value="SINGLE-STRANDED-DNA-SPECIFIC EXONUCLEASE RECJ"/>
    <property type="match status" value="1"/>
</dbReference>
<proteinExistence type="inferred from homology"/>
<evidence type="ECO:0000256" key="5">
    <source>
        <dbReference type="ARBA" id="ARBA00022839"/>
    </source>
</evidence>
<dbReference type="Proteomes" id="UP000245506">
    <property type="component" value="Unassembled WGS sequence"/>
</dbReference>
<dbReference type="SUPFAM" id="SSF64182">
    <property type="entry name" value="DHH phosphoesterases"/>
    <property type="match status" value="1"/>
</dbReference>
<dbReference type="InterPro" id="IPR003156">
    <property type="entry name" value="DHHA1_dom"/>
</dbReference>
<keyword evidence="3" id="KW-0540">Nuclease</keyword>
<feature type="domain" description="RecJ OB" evidence="8">
    <location>
        <begin position="468"/>
        <end position="570"/>
    </location>
</feature>
<evidence type="ECO:0000259" key="6">
    <source>
        <dbReference type="Pfam" id="PF01368"/>
    </source>
</evidence>
<dbReference type="EMBL" id="QGKL01000035">
    <property type="protein sequence ID" value="PWQ95372.1"/>
    <property type="molecule type" value="Genomic_DNA"/>
</dbReference>
<keyword evidence="4" id="KW-0378">Hydrolase</keyword>
<dbReference type="Pfam" id="PF02272">
    <property type="entry name" value="DHHA1"/>
    <property type="match status" value="1"/>
</dbReference>
<dbReference type="GO" id="GO:0006281">
    <property type="term" value="P:DNA repair"/>
    <property type="evidence" value="ECO:0007669"/>
    <property type="project" value="InterPro"/>
</dbReference>
<reference evidence="9 10" key="1">
    <citation type="submission" date="2018-05" db="EMBL/GenBank/DDBJ databases">
        <title>Leucothrix arctica sp. nov., isolated from Arctic seawater.</title>
        <authorList>
            <person name="Choi A."/>
            <person name="Baek K."/>
        </authorList>
    </citation>
    <scope>NUCLEOTIDE SEQUENCE [LARGE SCALE GENOMIC DNA]</scope>
    <source>
        <strain evidence="9 10">IMCC9719</strain>
    </source>
</reference>
<dbReference type="Gene3D" id="3.90.1640.30">
    <property type="match status" value="1"/>
</dbReference>
<organism evidence="9 10">
    <name type="scientific">Leucothrix arctica</name>
    <dbReference type="NCBI Taxonomy" id="1481894"/>
    <lineage>
        <taxon>Bacteria</taxon>
        <taxon>Pseudomonadati</taxon>
        <taxon>Pseudomonadota</taxon>
        <taxon>Gammaproteobacteria</taxon>
        <taxon>Thiotrichales</taxon>
        <taxon>Thiotrichaceae</taxon>
        <taxon>Leucothrix</taxon>
    </lineage>
</organism>
<name>A0A317CGM5_9GAMM</name>
<dbReference type="Pfam" id="PF01368">
    <property type="entry name" value="DHH"/>
    <property type="match status" value="1"/>
</dbReference>
<dbReference type="InterPro" id="IPR004610">
    <property type="entry name" value="RecJ"/>
</dbReference>
<dbReference type="InterPro" id="IPR041122">
    <property type="entry name" value="RecJ_OB"/>
</dbReference>
<evidence type="ECO:0000313" key="10">
    <source>
        <dbReference type="Proteomes" id="UP000245506"/>
    </source>
</evidence>
<dbReference type="Gene3D" id="3.10.310.30">
    <property type="match status" value="1"/>
</dbReference>
<keyword evidence="10" id="KW-1185">Reference proteome</keyword>
<feature type="domain" description="DHHA1" evidence="7">
    <location>
        <begin position="356"/>
        <end position="453"/>
    </location>
</feature>
<dbReference type="AlphaFoldDB" id="A0A317CGM5"/>
<sequence>MTKATLIRRTIPTDLPELSNCSALLQRIVASRGVVDDEALSTELKQLHPIGSLLGITDATDRLSEALKQQERILIVGDFDADGATATSLIVRALRGFGFQHVEYIVPNRFEYGYGLTPEIIDVASPHNPQLIITVDNGISSVEGVDYAASLGIDVIITDHHLPGRTAPAAVAIVNPNQHGDDFASKNLAGVGVVFYLMLAFKQVLSKTSYFADSGVTPPNIVQWLDLVALGTVADVVPLDTNNRILVEQGLRRIRSGHCSQGVLALLRIGKKNPQQVTSQDLGFVCGPRLNAAGRLDDMSLGIECLLTESADTAMDLAAELDEMNRTRRELESGMKEDALKQLDTIDLDRDQLPPIICLFHEEWHQGVVGIIAARIRERYFRPCIIFAPGTTGEIKGSGRSIPGIHMRDVIDRVATKHTGLVEKFGGHAMAAGLSLKNNDFAEFKDAVEAIVTEHTEPEVFQEEVLSDGSLETENYSLSTAEELAQRIPWGQGFPAPVFDDVFEIVERRVLKMVHLKLMLRAKGHSALLPAIVFNVDPEAWPQVGDKAHLLYQLAVNEYNGQRSLQLMVQRLLD</sequence>
<dbReference type="PANTHER" id="PTHR30255:SF2">
    <property type="entry name" value="SINGLE-STRANDED-DNA-SPECIFIC EXONUCLEASE RECJ"/>
    <property type="match status" value="1"/>
</dbReference>
<evidence type="ECO:0000259" key="7">
    <source>
        <dbReference type="Pfam" id="PF02272"/>
    </source>
</evidence>
<dbReference type="InterPro" id="IPR001667">
    <property type="entry name" value="DDH_dom"/>
</dbReference>
<dbReference type="RefSeq" id="WP_109823984.1">
    <property type="nucleotide sequence ID" value="NZ_QGKL01000035.1"/>
</dbReference>
<dbReference type="Pfam" id="PF17768">
    <property type="entry name" value="RecJ_OB"/>
    <property type="match status" value="1"/>
</dbReference>
<evidence type="ECO:0000313" key="9">
    <source>
        <dbReference type="EMBL" id="PWQ95372.1"/>
    </source>
</evidence>
<dbReference type="InterPro" id="IPR038763">
    <property type="entry name" value="DHH_sf"/>
</dbReference>
<evidence type="ECO:0000256" key="4">
    <source>
        <dbReference type="ARBA" id="ARBA00022801"/>
    </source>
</evidence>
<dbReference type="OrthoDB" id="9809852at2"/>
<dbReference type="InterPro" id="IPR051673">
    <property type="entry name" value="SSDNA_exonuclease_RecJ"/>
</dbReference>
<dbReference type="GO" id="GO:0006310">
    <property type="term" value="P:DNA recombination"/>
    <property type="evidence" value="ECO:0007669"/>
    <property type="project" value="InterPro"/>
</dbReference>
<evidence type="ECO:0000256" key="1">
    <source>
        <dbReference type="ARBA" id="ARBA00005915"/>
    </source>
</evidence>
<comment type="similarity">
    <text evidence="1">Belongs to the RecJ family.</text>
</comment>
<evidence type="ECO:0000256" key="2">
    <source>
        <dbReference type="ARBA" id="ARBA00019841"/>
    </source>
</evidence>
<feature type="domain" description="DDH" evidence="6">
    <location>
        <begin position="72"/>
        <end position="232"/>
    </location>
</feature>
<evidence type="ECO:0000259" key="8">
    <source>
        <dbReference type="Pfam" id="PF17768"/>
    </source>
</evidence>
<gene>
    <name evidence="9" type="primary">recJ</name>
    <name evidence="9" type="ORF">DKT75_13280</name>
</gene>
<accession>A0A317CGM5</accession>
<dbReference type="FunFam" id="3.90.1640.30:FF:000001">
    <property type="entry name" value="Single-stranded-DNA-specific exonuclease RecJ"/>
    <property type="match status" value="1"/>
</dbReference>
<dbReference type="GO" id="GO:0003676">
    <property type="term" value="F:nucleic acid binding"/>
    <property type="evidence" value="ECO:0007669"/>
    <property type="project" value="InterPro"/>
</dbReference>
<evidence type="ECO:0000256" key="3">
    <source>
        <dbReference type="ARBA" id="ARBA00022722"/>
    </source>
</evidence>
<protein>
    <recommendedName>
        <fullName evidence="2">Single-stranded-DNA-specific exonuclease RecJ</fullName>
    </recommendedName>
</protein>
<comment type="caution">
    <text evidence="9">The sequence shown here is derived from an EMBL/GenBank/DDBJ whole genome shotgun (WGS) entry which is preliminary data.</text>
</comment>
<keyword evidence="5 9" id="KW-0269">Exonuclease</keyword>
<dbReference type="NCBIfam" id="TIGR00644">
    <property type="entry name" value="recJ"/>
    <property type="match status" value="1"/>
</dbReference>